<dbReference type="PANTHER" id="PTHR22604">
    <property type="entry name" value="OXIDOREDUCTASES"/>
    <property type="match status" value="1"/>
</dbReference>
<dbReference type="AlphaFoldDB" id="A0A0D2CEU0"/>
<evidence type="ECO:0000256" key="5">
    <source>
        <dbReference type="ARBA" id="ARBA00049233"/>
    </source>
</evidence>
<reference evidence="8 9" key="1">
    <citation type="submission" date="2015-01" db="EMBL/GenBank/DDBJ databases">
        <title>The Genome Sequence of Cladophialophora immunda CBS83496.</title>
        <authorList>
            <consortium name="The Broad Institute Genomics Platform"/>
            <person name="Cuomo C."/>
            <person name="de Hoog S."/>
            <person name="Gorbushina A."/>
            <person name="Stielow B."/>
            <person name="Teixiera M."/>
            <person name="Abouelleil A."/>
            <person name="Chapman S.B."/>
            <person name="Priest M."/>
            <person name="Young S.K."/>
            <person name="Wortman J."/>
            <person name="Nusbaum C."/>
            <person name="Birren B."/>
        </authorList>
    </citation>
    <scope>NUCLEOTIDE SEQUENCE [LARGE SCALE GENOMIC DNA]</scope>
    <source>
        <strain evidence="8 9">CBS 83496</strain>
    </source>
</reference>
<dbReference type="EC" id="1.1.1.179" evidence="3"/>
<feature type="domain" description="GFO/IDH/MocA-like oxidoreductase" evidence="7">
    <location>
        <begin position="150"/>
        <end position="300"/>
    </location>
</feature>
<keyword evidence="2" id="KW-0560">Oxidoreductase</keyword>
<proteinExistence type="inferred from homology"/>
<evidence type="ECO:0000256" key="3">
    <source>
        <dbReference type="ARBA" id="ARBA00038984"/>
    </source>
</evidence>
<evidence type="ECO:0000256" key="1">
    <source>
        <dbReference type="ARBA" id="ARBA00010928"/>
    </source>
</evidence>
<organism evidence="8 9">
    <name type="scientific">Cladophialophora immunda</name>
    <dbReference type="NCBI Taxonomy" id="569365"/>
    <lineage>
        <taxon>Eukaryota</taxon>
        <taxon>Fungi</taxon>
        <taxon>Dikarya</taxon>
        <taxon>Ascomycota</taxon>
        <taxon>Pezizomycotina</taxon>
        <taxon>Eurotiomycetes</taxon>
        <taxon>Chaetothyriomycetidae</taxon>
        <taxon>Chaetothyriales</taxon>
        <taxon>Herpotrichiellaceae</taxon>
        <taxon>Cladophialophora</taxon>
    </lineage>
</organism>
<keyword evidence="9" id="KW-1185">Reference proteome</keyword>
<dbReference type="HOGENOM" id="CLU_023194_7_2_1"/>
<evidence type="ECO:0000313" key="9">
    <source>
        <dbReference type="Proteomes" id="UP000054466"/>
    </source>
</evidence>
<protein>
    <recommendedName>
        <fullName evidence="3">D-xylose 1-dehydrogenase (NADP(+), D-xylono-1,5-lactone-forming)</fullName>
        <ecNumber evidence="3">1.1.1.179</ecNumber>
    </recommendedName>
    <alternativeName>
        <fullName evidence="4">D-xylose-NADP dehydrogenase</fullName>
    </alternativeName>
</protein>
<dbReference type="SUPFAM" id="SSF51735">
    <property type="entry name" value="NAD(P)-binding Rossmann-fold domains"/>
    <property type="match status" value="1"/>
</dbReference>
<dbReference type="GO" id="GO:0000166">
    <property type="term" value="F:nucleotide binding"/>
    <property type="evidence" value="ECO:0007669"/>
    <property type="project" value="InterPro"/>
</dbReference>
<name>A0A0D2CEU0_9EURO</name>
<evidence type="ECO:0000259" key="6">
    <source>
        <dbReference type="Pfam" id="PF01408"/>
    </source>
</evidence>
<evidence type="ECO:0000313" key="8">
    <source>
        <dbReference type="EMBL" id="KIW28780.1"/>
    </source>
</evidence>
<gene>
    <name evidence="8" type="ORF">PV07_04654</name>
</gene>
<dbReference type="GeneID" id="27343848"/>
<dbReference type="STRING" id="569365.A0A0D2CEU0"/>
<evidence type="ECO:0000259" key="7">
    <source>
        <dbReference type="Pfam" id="PF22725"/>
    </source>
</evidence>
<dbReference type="InterPro" id="IPR000683">
    <property type="entry name" value="Gfo/Idh/MocA-like_OxRdtase_N"/>
</dbReference>
<dbReference type="GO" id="GO:0047837">
    <property type="term" value="F:D-xylose 1-dehydrogenase (NADP+) activity"/>
    <property type="evidence" value="ECO:0007669"/>
    <property type="project" value="UniProtKB-EC"/>
</dbReference>
<dbReference type="Pfam" id="PF22725">
    <property type="entry name" value="GFO_IDH_MocA_C3"/>
    <property type="match status" value="1"/>
</dbReference>
<dbReference type="InterPro" id="IPR055170">
    <property type="entry name" value="GFO_IDH_MocA-like_dom"/>
</dbReference>
<dbReference type="Gene3D" id="3.40.50.720">
    <property type="entry name" value="NAD(P)-binding Rossmann-like Domain"/>
    <property type="match status" value="1"/>
</dbReference>
<sequence length="398" mass="43924">MGSPKEIHWGIMATGWIAQTFVKDLLVDPTTRNVKDIRHVVTAVASSSSLSSAEKFVSNFVSPSQSTKCTPYGSYEELVKDPAVDIIYIGSPHSHHYQNAMLCLSHNKPVLCEKALTVNAAQAKILYKTAKEKNLFFMEAVWTRYFPLSQTIRKHITDNDIGEVLRVVSDLSIGAVPEKDFDLGHRMVNLDLAGGALLDLGVYALTWVFQSMYHTLPPQVREQSRPKVIGAAMTPEPRTGADESTLILLEFPKSTPAGKTKAHAVATTAMRVSDDPARGHDGKEDVEVPAVRIEGEKGEIQVYGPIYRPMRYRLVPKDKNAEILDRKFEFEGGCHGMMYEADAAARCLIAGELESETLPWAESTLIMEVMDEARKQGGLVYPDAIESTGYPVKLTAKA</sequence>
<comment type="similarity">
    <text evidence="1">Belongs to the Gfo/Idh/MocA family.</text>
</comment>
<comment type="catalytic activity">
    <reaction evidence="5">
        <text>D-xylose + NADP(+) = D-xylono-1,5-lactone + NADPH + H(+)</text>
        <dbReference type="Rhea" id="RHEA:22000"/>
        <dbReference type="ChEBI" id="CHEBI:15378"/>
        <dbReference type="ChEBI" id="CHEBI:15867"/>
        <dbReference type="ChEBI" id="CHEBI:53455"/>
        <dbReference type="ChEBI" id="CHEBI:57783"/>
        <dbReference type="ChEBI" id="CHEBI:58349"/>
        <dbReference type="EC" id="1.1.1.179"/>
    </reaction>
</comment>
<dbReference type="VEuPathDB" id="FungiDB:PV07_04654"/>
<dbReference type="RefSeq" id="XP_016248996.1">
    <property type="nucleotide sequence ID" value="XM_016391477.1"/>
</dbReference>
<accession>A0A0D2CEU0</accession>
<evidence type="ECO:0000256" key="2">
    <source>
        <dbReference type="ARBA" id="ARBA00023002"/>
    </source>
</evidence>
<dbReference type="Proteomes" id="UP000054466">
    <property type="component" value="Unassembled WGS sequence"/>
</dbReference>
<evidence type="ECO:0000256" key="4">
    <source>
        <dbReference type="ARBA" id="ARBA00042988"/>
    </source>
</evidence>
<dbReference type="PANTHER" id="PTHR22604:SF115">
    <property type="entry name" value="DIHYDRODIOL DEHYDROGENASE, PUTATIVE (AFU_ORTHOLOGUE AFUA_1G07520)-RELATED"/>
    <property type="match status" value="1"/>
</dbReference>
<dbReference type="InterPro" id="IPR036291">
    <property type="entry name" value="NAD(P)-bd_dom_sf"/>
</dbReference>
<dbReference type="Gene3D" id="3.30.360.10">
    <property type="entry name" value="Dihydrodipicolinate Reductase, domain 2"/>
    <property type="match status" value="1"/>
</dbReference>
<dbReference type="OrthoDB" id="2129491at2759"/>
<dbReference type="Pfam" id="PF01408">
    <property type="entry name" value="GFO_IDH_MocA"/>
    <property type="match status" value="1"/>
</dbReference>
<dbReference type="SUPFAM" id="SSF55347">
    <property type="entry name" value="Glyceraldehyde-3-phosphate dehydrogenase-like, C-terminal domain"/>
    <property type="match status" value="1"/>
</dbReference>
<dbReference type="InterPro" id="IPR050984">
    <property type="entry name" value="Gfo/Idh/MocA_domain"/>
</dbReference>
<dbReference type="EMBL" id="KN847042">
    <property type="protein sequence ID" value="KIW28780.1"/>
    <property type="molecule type" value="Genomic_DNA"/>
</dbReference>
<feature type="domain" description="Gfo/Idh/MocA-like oxidoreductase N-terminal" evidence="6">
    <location>
        <begin position="9"/>
        <end position="138"/>
    </location>
</feature>